<sequence length="156" mass="18417">MFKSLTRLTIDADGRYATDQELQFLQDLLDTAEIRISAYEKIRDNEEQIINRWEAEKRNLPQDTFHMGDRDVTEICRRDMTNVFRCSITAILFGDLDRLREGLLIWYQTIVRAYNYTEYAKISYKVIQETIKEFLEPDEVAMVLPALKLDHTILSS</sequence>
<dbReference type="EMBL" id="JADEVV010000004">
    <property type="protein sequence ID" value="MBE9252684.1"/>
    <property type="molecule type" value="Genomic_DNA"/>
</dbReference>
<dbReference type="Proteomes" id="UP000658720">
    <property type="component" value="Unassembled WGS sequence"/>
</dbReference>
<evidence type="ECO:0000256" key="2">
    <source>
        <dbReference type="ARBA" id="ARBA00022991"/>
    </source>
</evidence>
<evidence type="ECO:0000256" key="4">
    <source>
        <dbReference type="SAM" id="Coils"/>
    </source>
</evidence>
<dbReference type="SUPFAM" id="SSF46458">
    <property type="entry name" value="Globin-like"/>
    <property type="match status" value="1"/>
</dbReference>
<accession>A0ABR9VMV8</accession>
<keyword evidence="2" id="KW-0157">Chromophore</keyword>
<evidence type="ECO:0000313" key="6">
    <source>
        <dbReference type="Proteomes" id="UP000658720"/>
    </source>
</evidence>
<dbReference type="Pfam" id="PF00502">
    <property type="entry name" value="Phycobilisome"/>
    <property type="match status" value="1"/>
</dbReference>
<reference evidence="5 6" key="1">
    <citation type="submission" date="2020-10" db="EMBL/GenBank/DDBJ databases">
        <authorList>
            <person name="Castelo-Branco R."/>
            <person name="Eusebio N."/>
            <person name="Adriana R."/>
            <person name="Vieira A."/>
            <person name="Brugerolle De Fraissinette N."/>
            <person name="Rezende De Castro R."/>
            <person name="Schneider M.P."/>
            <person name="Vasconcelos V."/>
            <person name="Leao P.N."/>
        </authorList>
    </citation>
    <scope>NUCLEOTIDE SEQUENCE [LARGE SCALE GENOMIC DNA]</scope>
    <source>
        <strain evidence="5 6">LEGE 00031</strain>
    </source>
</reference>
<name>A0ABR9VMV8_9SYNC</name>
<comment type="caution">
    <text evidence="5">The sequence shown here is derived from an EMBL/GenBank/DDBJ whole genome shotgun (WGS) entry which is preliminary data.</text>
</comment>
<dbReference type="InterPro" id="IPR038719">
    <property type="entry name" value="Phycobilisome_asu/bsu_sf"/>
</dbReference>
<organism evidence="5 6">
    <name type="scientific">Synechocystis salina LEGE 00031</name>
    <dbReference type="NCBI Taxonomy" id="1828736"/>
    <lineage>
        <taxon>Bacteria</taxon>
        <taxon>Bacillati</taxon>
        <taxon>Cyanobacteriota</taxon>
        <taxon>Cyanophyceae</taxon>
        <taxon>Synechococcales</taxon>
        <taxon>Merismopediaceae</taxon>
        <taxon>Synechocystis</taxon>
    </lineage>
</organism>
<dbReference type="InterPro" id="IPR012128">
    <property type="entry name" value="Phycobilisome_asu/bsu"/>
</dbReference>
<evidence type="ECO:0000256" key="3">
    <source>
        <dbReference type="ARBA" id="ARBA00023307"/>
    </source>
</evidence>
<dbReference type="RefSeq" id="WP_194018750.1">
    <property type="nucleotide sequence ID" value="NZ_JADEVV010000004.1"/>
</dbReference>
<protein>
    <submittedName>
        <fullName evidence="5">Allophycocyanin</fullName>
    </submittedName>
</protein>
<proteinExistence type="inferred from homology"/>
<keyword evidence="3" id="KW-0089">Bile pigment</keyword>
<evidence type="ECO:0000313" key="5">
    <source>
        <dbReference type="EMBL" id="MBE9252684.1"/>
    </source>
</evidence>
<dbReference type="CDD" id="cd08919">
    <property type="entry name" value="PBP-like"/>
    <property type="match status" value="1"/>
</dbReference>
<dbReference type="InterPro" id="IPR009050">
    <property type="entry name" value="Globin-like_sf"/>
</dbReference>
<keyword evidence="6" id="KW-1185">Reference proteome</keyword>
<evidence type="ECO:0000256" key="1">
    <source>
        <dbReference type="ARBA" id="ARBA00008182"/>
    </source>
</evidence>
<feature type="coiled-coil region" evidence="4">
    <location>
        <begin position="22"/>
        <end position="56"/>
    </location>
</feature>
<keyword evidence="4" id="KW-0175">Coiled coil</keyword>
<comment type="similarity">
    <text evidence="1">Belongs to the phycobiliprotein family.</text>
</comment>
<gene>
    <name evidence="5" type="ORF">IQ217_02210</name>
</gene>
<dbReference type="Gene3D" id="1.10.490.20">
    <property type="entry name" value="Phycocyanins"/>
    <property type="match status" value="1"/>
</dbReference>